<dbReference type="GO" id="GO:0051082">
    <property type="term" value="F:unfolded protein binding"/>
    <property type="evidence" value="ECO:0007669"/>
    <property type="project" value="InterPro"/>
</dbReference>
<dbReference type="STRING" id="1054147.F4QB05"/>
<evidence type="ECO:0000256" key="8">
    <source>
        <dbReference type="ARBA" id="ARBA00023016"/>
    </source>
</evidence>
<evidence type="ECO:0000256" key="2">
    <source>
        <dbReference type="ARBA" id="ARBA00004496"/>
    </source>
</evidence>
<dbReference type="GO" id="GO:0030154">
    <property type="term" value="P:cell differentiation"/>
    <property type="evidence" value="ECO:0007669"/>
    <property type="project" value="EnsemblProtists"/>
</dbReference>
<keyword evidence="4" id="KW-0963">Cytoplasm</keyword>
<dbReference type="InterPro" id="IPR020575">
    <property type="entry name" value="Hsp90_N"/>
</dbReference>
<dbReference type="AlphaFoldDB" id="F4QB05"/>
<dbReference type="SUPFAM" id="SSF54211">
    <property type="entry name" value="Ribosomal protein S5 domain 2-like"/>
    <property type="match status" value="1"/>
</dbReference>
<dbReference type="Proteomes" id="UP000007797">
    <property type="component" value="Unassembled WGS sequence"/>
</dbReference>
<gene>
    <name evidence="11" type="primary">trap1</name>
    <name evidence="11" type="ORF">DFA_10650</name>
</gene>
<dbReference type="InterPro" id="IPR037196">
    <property type="entry name" value="HSP90_C"/>
</dbReference>
<dbReference type="CDD" id="cd16927">
    <property type="entry name" value="HATPase_Hsp90-like"/>
    <property type="match status" value="1"/>
</dbReference>
<dbReference type="OMA" id="DHTQQNE"/>
<keyword evidence="12" id="KW-1185">Reference proteome</keyword>
<evidence type="ECO:0000256" key="3">
    <source>
        <dbReference type="ARBA" id="ARBA00008239"/>
    </source>
</evidence>
<dbReference type="GO" id="GO:0005730">
    <property type="term" value="C:nucleolus"/>
    <property type="evidence" value="ECO:0007669"/>
    <property type="project" value="EnsemblProtists"/>
</dbReference>
<accession>F4QB05</accession>
<sequence>MMLRRAASRLPINQIVNQSSTTVGRLSTLSFINSTTSTSSSSLTSYNNNFYTNNNNVRNYCQKNKVEDEDMPEALSSIQGEDSIIEETEKVVGVADKHSFQTETQKILHIVAESLYTEKEVFIRELISNASDAIEKARHLQLTSQKIMDGDLPFEIKIATDDDKKTLIIQDTGVGMTKEELIKNLGRIGYSGTGDFLKNLGDNPDKASVIGQFGVGFYSCFMVGHTIKVYSRSAAVGSKGYLWESDGAGSYSISEADGVQRGTKIIIHLKPNSYEFAKKATVEAIIKKYSNFVGFPIALNGQAVNTIKALWTLNKSQVTDEEHKEFYQFISKSYDTPNYKIHFATDTPLTIRSIFYIPSQHVEKYGMGRMEPGVSLFSRKVLIQQKAKGLLPDWMRFVRGVVDSEDIPLNVSREHLQDNGLIQRISQVLVKRILKTLDDESKRDPAKFNVFMNEFAGFFKEGLITDFKWKDDISRLLRFESSHEDLEADNKNTSLEEYTKRMKPDQNQIFYITVPSREVALSSPYYEPFKNKGVEVFFLYNTLDDFVFSNIGHFGDKKIVSVESKEAEEFISKDQEKLKDTLSQSEVSDFLKWITDVCGDKVSMAKATTRNTSTPALIVDHESATFRRMMKMMDPSKQHDIPKQQVEFNMNHSIVLKLHAQRQINPAIAKLVAEQIVDNALVTAGLYEDSRTMVPRLNSILDNLLTQSQQHVNK</sequence>
<dbReference type="HAMAP" id="MF_00505">
    <property type="entry name" value="HSP90"/>
    <property type="match status" value="1"/>
</dbReference>
<proteinExistence type="inferred from homology"/>
<dbReference type="InterPro" id="IPR020568">
    <property type="entry name" value="Ribosomal_Su5_D2-typ_SF"/>
</dbReference>
<keyword evidence="6" id="KW-0067">ATP-binding</keyword>
<evidence type="ECO:0000313" key="12">
    <source>
        <dbReference type="Proteomes" id="UP000007797"/>
    </source>
</evidence>
<dbReference type="GO" id="GO:0016887">
    <property type="term" value="F:ATP hydrolysis activity"/>
    <property type="evidence" value="ECO:0007669"/>
    <property type="project" value="InterPro"/>
</dbReference>
<dbReference type="Gene3D" id="3.40.50.11260">
    <property type="match status" value="1"/>
</dbReference>
<keyword evidence="9" id="KW-0496">Mitochondrion</keyword>
<dbReference type="GO" id="GO:0140662">
    <property type="term" value="F:ATP-dependent protein folding chaperone"/>
    <property type="evidence" value="ECO:0007669"/>
    <property type="project" value="InterPro"/>
</dbReference>
<dbReference type="GO" id="GO:0010628">
    <property type="term" value="P:positive regulation of gene expression"/>
    <property type="evidence" value="ECO:0007669"/>
    <property type="project" value="EnsemblProtists"/>
</dbReference>
<dbReference type="Gene3D" id="3.30.230.80">
    <property type="match status" value="1"/>
</dbReference>
<dbReference type="GO" id="GO:0005524">
    <property type="term" value="F:ATP binding"/>
    <property type="evidence" value="ECO:0007669"/>
    <property type="project" value="UniProtKB-KW"/>
</dbReference>
<dbReference type="SUPFAM" id="SSF55874">
    <property type="entry name" value="ATPase domain of HSP90 chaperone/DNA topoisomerase II/histidine kinase"/>
    <property type="match status" value="1"/>
</dbReference>
<dbReference type="InterPro" id="IPR001404">
    <property type="entry name" value="Hsp90_fam"/>
</dbReference>
<dbReference type="Gene3D" id="3.30.565.10">
    <property type="entry name" value="Histidine kinase-like ATPase, C-terminal domain"/>
    <property type="match status" value="1"/>
</dbReference>
<dbReference type="KEGG" id="dfa:DFA_10650"/>
<protein>
    <submittedName>
        <fullName evidence="11">Heat shock protein Hsp90 family protein</fullName>
    </submittedName>
</protein>
<dbReference type="Pfam" id="PF13589">
    <property type="entry name" value="HATPase_c_3"/>
    <property type="match status" value="1"/>
</dbReference>
<dbReference type="OrthoDB" id="28737at2759"/>
<dbReference type="GO" id="GO:0005739">
    <property type="term" value="C:mitochondrion"/>
    <property type="evidence" value="ECO:0007669"/>
    <property type="project" value="UniProtKB-SubCell"/>
</dbReference>
<evidence type="ECO:0000256" key="9">
    <source>
        <dbReference type="ARBA" id="ARBA00023128"/>
    </source>
</evidence>
<dbReference type="FunFam" id="3.30.230.80:FF:000004">
    <property type="entry name" value="Heat shock protein 75 kDa"/>
    <property type="match status" value="1"/>
</dbReference>
<evidence type="ECO:0000256" key="1">
    <source>
        <dbReference type="ARBA" id="ARBA00004173"/>
    </source>
</evidence>
<dbReference type="Pfam" id="PF00183">
    <property type="entry name" value="HSP90"/>
    <property type="match status" value="1"/>
</dbReference>
<dbReference type="Gene3D" id="1.20.120.790">
    <property type="entry name" value="Heat shock protein 90, C-terminal domain"/>
    <property type="match status" value="1"/>
</dbReference>
<evidence type="ECO:0000256" key="6">
    <source>
        <dbReference type="ARBA" id="ARBA00022840"/>
    </source>
</evidence>
<keyword evidence="8 11" id="KW-0346">Stress response</keyword>
<comment type="subcellular location">
    <subcellularLocation>
        <location evidence="2">Cytoplasm</location>
    </subcellularLocation>
    <subcellularLocation>
        <location evidence="1">Mitochondrion</location>
    </subcellularLocation>
</comment>
<dbReference type="GO" id="GO:0030864">
    <property type="term" value="C:cortical actin cytoskeleton"/>
    <property type="evidence" value="ECO:0007669"/>
    <property type="project" value="EnsemblProtists"/>
</dbReference>
<dbReference type="GeneID" id="14866737"/>
<dbReference type="PRINTS" id="PR00775">
    <property type="entry name" value="HEATSHOCK90"/>
</dbReference>
<reference evidence="12" key="1">
    <citation type="journal article" date="2011" name="Genome Res.">
        <title>Phylogeny-wide analysis of social amoeba genomes highlights ancient origins for complex intercellular communication.</title>
        <authorList>
            <person name="Heidel A.J."/>
            <person name="Lawal H.M."/>
            <person name="Felder M."/>
            <person name="Schilde C."/>
            <person name="Helps N.R."/>
            <person name="Tunggal B."/>
            <person name="Rivero F."/>
            <person name="John U."/>
            <person name="Schleicher M."/>
            <person name="Eichinger L."/>
            <person name="Platzer M."/>
            <person name="Noegel A.A."/>
            <person name="Schaap P."/>
            <person name="Gloeckner G."/>
        </authorList>
    </citation>
    <scope>NUCLEOTIDE SEQUENCE [LARGE SCALE GENOMIC DNA]</scope>
    <source>
        <strain evidence="12">SH3</strain>
    </source>
</reference>
<dbReference type="PIRSF" id="PIRSF002583">
    <property type="entry name" value="Hsp90"/>
    <property type="match status" value="1"/>
</dbReference>
<evidence type="ECO:0000256" key="4">
    <source>
        <dbReference type="ARBA" id="ARBA00022490"/>
    </source>
</evidence>
<dbReference type="GO" id="GO:0030435">
    <property type="term" value="P:sporulation resulting in formation of a cellular spore"/>
    <property type="evidence" value="ECO:0007669"/>
    <property type="project" value="EnsemblProtists"/>
</dbReference>
<dbReference type="SUPFAM" id="SSF110942">
    <property type="entry name" value="HSP90 C-terminal domain"/>
    <property type="match status" value="1"/>
</dbReference>
<dbReference type="FunFam" id="1.20.120.790:FF:000004">
    <property type="entry name" value="Heat shock protein 75 kDa"/>
    <property type="match status" value="1"/>
</dbReference>
<dbReference type="EMBL" id="GL883027">
    <property type="protein sequence ID" value="EGG14777.1"/>
    <property type="molecule type" value="Genomic_DNA"/>
</dbReference>
<dbReference type="NCBIfam" id="NF003555">
    <property type="entry name" value="PRK05218.1"/>
    <property type="match status" value="1"/>
</dbReference>
<comment type="similarity">
    <text evidence="3">Belongs to the heat shock protein 90 family.</text>
</comment>
<keyword evidence="5" id="KW-0547">Nucleotide-binding</keyword>
<name>F4QB05_CACFS</name>
<evidence type="ECO:0000256" key="10">
    <source>
        <dbReference type="ARBA" id="ARBA00023186"/>
    </source>
</evidence>
<dbReference type="InterPro" id="IPR036890">
    <property type="entry name" value="HATPase_C_sf"/>
</dbReference>
<evidence type="ECO:0000256" key="5">
    <source>
        <dbReference type="ARBA" id="ARBA00022741"/>
    </source>
</evidence>
<dbReference type="PANTHER" id="PTHR11528">
    <property type="entry name" value="HEAT SHOCK PROTEIN 90 FAMILY MEMBER"/>
    <property type="match status" value="1"/>
</dbReference>
<keyword evidence="10" id="KW-0143">Chaperone</keyword>
<dbReference type="RefSeq" id="XP_004351293.1">
    <property type="nucleotide sequence ID" value="XM_004351241.1"/>
</dbReference>
<dbReference type="FunFam" id="3.40.50.11260:FF:000004">
    <property type="entry name" value="Heat shock protein 75 mitochondrial"/>
    <property type="match status" value="1"/>
</dbReference>
<keyword evidence="7" id="KW-0809">Transit peptide</keyword>
<evidence type="ECO:0000313" key="11">
    <source>
        <dbReference type="EMBL" id="EGG14777.1"/>
    </source>
</evidence>
<evidence type="ECO:0000256" key="7">
    <source>
        <dbReference type="ARBA" id="ARBA00022946"/>
    </source>
</evidence>
<dbReference type="FunFam" id="3.30.565.10:FF:000009">
    <property type="entry name" value="Molecular chaperone HtpG"/>
    <property type="match status" value="1"/>
</dbReference>
<organism evidence="11 12">
    <name type="scientific">Cavenderia fasciculata</name>
    <name type="common">Slime mold</name>
    <name type="synonym">Dictyostelium fasciculatum</name>
    <dbReference type="NCBI Taxonomy" id="261658"/>
    <lineage>
        <taxon>Eukaryota</taxon>
        <taxon>Amoebozoa</taxon>
        <taxon>Evosea</taxon>
        <taxon>Eumycetozoa</taxon>
        <taxon>Dictyostelia</taxon>
        <taxon>Acytosteliales</taxon>
        <taxon>Cavenderiaceae</taxon>
        <taxon>Cavenderia</taxon>
    </lineage>
</organism>